<evidence type="ECO:0000313" key="6">
    <source>
        <dbReference type="Proteomes" id="UP001595536"/>
    </source>
</evidence>
<keyword evidence="2" id="KW-0012">Acyltransferase</keyword>
<dbReference type="EMBL" id="JBHRUV010000013">
    <property type="protein sequence ID" value="MFC3265149.1"/>
    <property type="molecule type" value="Genomic_DNA"/>
</dbReference>
<evidence type="ECO:0000256" key="2">
    <source>
        <dbReference type="ARBA" id="ARBA00023315"/>
    </source>
</evidence>
<dbReference type="InterPro" id="IPR012340">
    <property type="entry name" value="NA-bd_OB-fold"/>
</dbReference>
<dbReference type="Gene3D" id="3.40.47.10">
    <property type="match status" value="2"/>
</dbReference>
<proteinExistence type="predicted"/>
<comment type="caution">
    <text evidence="5">The sequence shown here is derived from an EMBL/GenBank/DDBJ whole genome shotgun (WGS) entry which is preliminary data.</text>
</comment>
<dbReference type="PANTHER" id="PTHR34069:SF2">
    <property type="entry name" value="BETA-KETOACYL-[ACYL-CARRIER-PROTEIN] SYNTHASE III"/>
    <property type="match status" value="1"/>
</dbReference>
<dbReference type="SUPFAM" id="SSF50249">
    <property type="entry name" value="Nucleic acid-binding proteins"/>
    <property type="match status" value="1"/>
</dbReference>
<dbReference type="PANTHER" id="PTHR34069">
    <property type="entry name" value="3-OXOACYL-[ACYL-CARRIER-PROTEIN] SYNTHASE 3"/>
    <property type="match status" value="1"/>
</dbReference>
<dbReference type="InterPro" id="IPR013747">
    <property type="entry name" value="ACP_syn_III_C"/>
</dbReference>
<sequence>MTSQTRFGILSYGAYIPRLRLQRKVIAEANSWFNSALKGLGKGERAMANWDEDPVTMAVEAARDALAGHDRSQVTAVTLASTTFPFLDRLNAGVVTAALNLDESTASADVAGTQRAGVTALLQALERRGQTLVAAAEKRGANAASPLEMQSGDGAAAMLVGEGEPVAVLLGSATRSADFVDHFRTIQSGTDYGWEERWIRDAGYMEIVPPAVRAALDRAGLAPGDINHFILPALLPKLANAVAKKVGVADAAVRDNLSAVCGDTGAAHALVMLAHALEQAKPGERIMVVGFGQGVDVLVFEVTPANGKKTGRLGVSGYLARRREETNYNRFLAFNDVVAIERGMRAEADKLTALSAMWRNRGAVTSFTGGKCEKCGTLQYPLSRICVNPNCGAIDTQVPEPFAEKTGRINSYTADRLTYSPDPPACYGMIQFDEGGRWMMDFTDVDEQDLEVGRPMRMMFRIKDIDNQRGFRRYFWKAAPVAAGRT</sequence>
<reference evidence="6" key="1">
    <citation type="journal article" date="2019" name="Int. J. Syst. Evol. Microbiol.">
        <title>The Global Catalogue of Microorganisms (GCM) 10K type strain sequencing project: providing services to taxonomists for standard genome sequencing and annotation.</title>
        <authorList>
            <consortium name="The Broad Institute Genomics Platform"/>
            <consortium name="The Broad Institute Genome Sequencing Center for Infectious Disease"/>
            <person name="Wu L."/>
            <person name="Ma J."/>
        </authorList>
    </citation>
    <scope>NUCLEOTIDE SEQUENCE [LARGE SCALE GENOMIC DNA]</scope>
    <source>
        <strain evidence="6">CCM 7941</strain>
    </source>
</reference>
<name>A0ABV7LBH9_9HYPH</name>
<dbReference type="CDD" id="cd00827">
    <property type="entry name" value="init_cond_enzymes"/>
    <property type="match status" value="1"/>
</dbReference>
<protein>
    <submittedName>
        <fullName evidence="5">Hydroxymethylglutaryl-CoA synthase family protein</fullName>
    </submittedName>
</protein>
<keyword evidence="1" id="KW-0808">Transferase</keyword>
<organism evidence="5 6">
    <name type="scientific">Camelimonas abortus</name>
    <dbReference type="NCBI Taxonomy" id="1017184"/>
    <lineage>
        <taxon>Bacteria</taxon>
        <taxon>Pseudomonadati</taxon>
        <taxon>Pseudomonadota</taxon>
        <taxon>Alphaproteobacteria</taxon>
        <taxon>Hyphomicrobiales</taxon>
        <taxon>Chelatococcaceae</taxon>
        <taxon>Camelimonas</taxon>
    </lineage>
</organism>
<dbReference type="InterPro" id="IPR016039">
    <property type="entry name" value="Thiolase-like"/>
</dbReference>
<gene>
    <name evidence="5" type="ORF">ACFOEX_02085</name>
</gene>
<dbReference type="Pfam" id="PF08541">
    <property type="entry name" value="ACP_syn_III_C"/>
    <property type="match status" value="1"/>
</dbReference>
<dbReference type="SUPFAM" id="SSF53901">
    <property type="entry name" value="Thiolase-like"/>
    <property type="match status" value="2"/>
</dbReference>
<accession>A0ABV7LBH9</accession>
<evidence type="ECO:0000259" key="4">
    <source>
        <dbReference type="Pfam" id="PF08541"/>
    </source>
</evidence>
<keyword evidence="6" id="KW-1185">Reference proteome</keyword>
<dbReference type="RefSeq" id="WP_376829913.1">
    <property type="nucleotide sequence ID" value="NZ_JBHLWR010000006.1"/>
</dbReference>
<feature type="domain" description="ChsH2 C-terminal OB-fold" evidence="3">
    <location>
        <begin position="404"/>
        <end position="461"/>
    </location>
</feature>
<dbReference type="Pfam" id="PF01796">
    <property type="entry name" value="OB_ChsH2_C"/>
    <property type="match status" value="1"/>
</dbReference>
<dbReference type="InterPro" id="IPR002878">
    <property type="entry name" value="ChsH2_C"/>
</dbReference>
<evidence type="ECO:0000256" key="1">
    <source>
        <dbReference type="ARBA" id="ARBA00022679"/>
    </source>
</evidence>
<feature type="domain" description="Beta-ketoacyl-[acyl-carrier-protein] synthase III C-terminal" evidence="4">
    <location>
        <begin position="216"/>
        <end position="295"/>
    </location>
</feature>
<evidence type="ECO:0000259" key="3">
    <source>
        <dbReference type="Pfam" id="PF01796"/>
    </source>
</evidence>
<dbReference type="Proteomes" id="UP001595536">
    <property type="component" value="Unassembled WGS sequence"/>
</dbReference>
<evidence type="ECO:0000313" key="5">
    <source>
        <dbReference type="EMBL" id="MFC3265149.1"/>
    </source>
</evidence>